<accession>A0A6J2RQW8</accession>
<proteinExistence type="predicted"/>
<dbReference type="Proteomes" id="UP000504630">
    <property type="component" value="Chromosome 3"/>
</dbReference>
<organism evidence="2 4">
    <name type="scientific">Cottoperca gobio</name>
    <name type="common">Frogmouth</name>
    <name type="synonym">Aphritis gobio</name>
    <dbReference type="NCBI Taxonomy" id="56716"/>
    <lineage>
        <taxon>Eukaryota</taxon>
        <taxon>Metazoa</taxon>
        <taxon>Chordata</taxon>
        <taxon>Craniata</taxon>
        <taxon>Vertebrata</taxon>
        <taxon>Euteleostomi</taxon>
        <taxon>Actinopterygii</taxon>
        <taxon>Neopterygii</taxon>
        <taxon>Teleostei</taxon>
        <taxon>Neoteleostei</taxon>
        <taxon>Acanthomorphata</taxon>
        <taxon>Eupercaria</taxon>
        <taxon>Perciformes</taxon>
        <taxon>Notothenioidei</taxon>
        <taxon>Bovichtidae</taxon>
        <taxon>Cottoperca</taxon>
    </lineage>
</organism>
<protein>
    <submittedName>
        <fullName evidence="3 4">Uncharacterized protein LOC115024428</fullName>
    </submittedName>
</protein>
<dbReference type="PANTHER" id="PTHR36869">
    <property type="entry name" value="CHROMOSOME 16 OPEN READING FRAME 46"/>
    <property type="match status" value="1"/>
</dbReference>
<dbReference type="InterPro" id="IPR027836">
    <property type="entry name" value="DUF4529"/>
</dbReference>
<gene>
    <name evidence="3 4 5" type="primary">LOC115024428</name>
</gene>
<evidence type="ECO:0000313" key="4">
    <source>
        <dbReference type="RefSeq" id="XP_029311827.1"/>
    </source>
</evidence>
<reference evidence="3 4" key="1">
    <citation type="submission" date="2025-04" db="UniProtKB">
        <authorList>
            <consortium name="RefSeq"/>
        </authorList>
    </citation>
    <scope>IDENTIFICATION</scope>
</reference>
<feature type="region of interest" description="Disordered" evidence="1">
    <location>
        <begin position="1"/>
        <end position="32"/>
    </location>
</feature>
<evidence type="ECO:0000313" key="2">
    <source>
        <dbReference type="Proteomes" id="UP000504630"/>
    </source>
</evidence>
<dbReference type="AlphaFoldDB" id="A0A6J2RQW8"/>
<dbReference type="RefSeq" id="XP_029311827.1">
    <property type="nucleotide sequence ID" value="XM_029455967.1"/>
</dbReference>
<evidence type="ECO:0000313" key="3">
    <source>
        <dbReference type="RefSeq" id="XP_029311819.1"/>
    </source>
</evidence>
<dbReference type="OrthoDB" id="9943020at2759"/>
<sequence length="348" mass="38584">MSTLKEVDDTAVNGSDEELPTWGETVGEQTPERRHADALLAFSEEASMKEREPFEYHCYSGWEEAVRGWARVAPMSCILLNDKKYRKPKHKEADNPTLLYAERAIPVADISANIAEHQCESHVSPHNIFKKPMPLNQQTNHETGSWSNAAAELAALNVMQKTMSNLLLKDKTEEVEGTLRETPLQSHYALSKYLEIRPTKPQKHRHRPNNMMVPITNLTFLPPILPAHLNPQKVCGHSCSGKKAPQGETMEENCLMFDKKSGTRGTRVDSIANPELPTYSAALSSKYRTCQHNPYLFSAASVSTQVPASSKPDTVHGTSYSTGKSLTQDLHSSTAAGAQAHTQHSKTV</sequence>
<evidence type="ECO:0000256" key="1">
    <source>
        <dbReference type="SAM" id="MobiDB-lite"/>
    </source>
</evidence>
<feature type="compositionally biased region" description="Polar residues" evidence="1">
    <location>
        <begin position="307"/>
        <end position="342"/>
    </location>
</feature>
<dbReference type="Pfam" id="PF15032">
    <property type="entry name" value="DUF4529"/>
    <property type="match status" value="1"/>
</dbReference>
<evidence type="ECO:0000313" key="5">
    <source>
        <dbReference type="RefSeq" id="XP_029311835.1"/>
    </source>
</evidence>
<dbReference type="GeneID" id="115024428"/>
<name>A0A6J2RQW8_COTGO</name>
<dbReference type="RefSeq" id="XP_029311835.1">
    <property type="nucleotide sequence ID" value="XM_029455975.1"/>
</dbReference>
<keyword evidence="2" id="KW-1185">Reference proteome</keyword>
<dbReference type="PANTHER" id="PTHR36869:SF1">
    <property type="entry name" value="CHROMOSOME 16 OPEN READING FRAME 46"/>
    <property type="match status" value="1"/>
</dbReference>
<dbReference type="KEGG" id="cgob:115024428"/>
<feature type="region of interest" description="Disordered" evidence="1">
    <location>
        <begin position="307"/>
        <end position="348"/>
    </location>
</feature>
<dbReference type="RefSeq" id="XP_029311819.1">
    <property type="nucleotide sequence ID" value="XM_029455959.1"/>
</dbReference>